<protein>
    <recommendedName>
        <fullName evidence="1">RNase H type-1 domain-containing protein</fullName>
    </recommendedName>
</protein>
<dbReference type="Gene3D" id="3.30.420.10">
    <property type="entry name" value="Ribonuclease H-like superfamily/Ribonuclease H"/>
    <property type="match status" value="1"/>
</dbReference>
<dbReference type="Proteomes" id="UP001459277">
    <property type="component" value="Unassembled WGS sequence"/>
</dbReference>
<dbReference type="AlphaFoldDB" id="A0AAW2C3E0"/>
<dbReference type="InterPro" id="IPR053151">
    <property type="entry name" value="RNase_H-like"/>
</dbReference>
<dbReference type="InterPro" id="IPR036397">
    <property type="entry name" value="RNaseH_sf"/>
</dbReference>
<organism evidence="2 3">
    <name type="scientific">Lithocarpus litseifolius</name>
    <dbReference type="NCBI Taxonomy" id="425828"/>
    <lineage>
        <taxon>Eukaryota</taxon>
        <taxon>Viridiplantae</taxon>
        <taxon>Streptophyta</taxon>
        <taxon>Embryophyta</taxon>
        <taxon>Tracheophyta</taxon>
        <taxon>Spermatophyta</taxon>
        <taxon>Magnoliopsida</taxon>
        <taxon>eudicotyledons</taxon>
        <taxon>Gunneridae</taxon>
        <taxon>Pentapetalae</taxon>
        <taxon>rosids</taxon>
        <taxon>fabids</taxon>
        <taxon>Fagales</taxon>
        <taxon>Fagaceae</taxon>
        <taxon>Lithocarpus</taxon>
    </lineage>
</organism>
<evidence type="ECO:0000313" key="2">
    <source>
        <dbReference type="EMBL" id="KAK9992795.1"/>
    </source>
</evidence>
<comment type="caution">
    <text evidence="2">The sequence shown here is derived from an EMBL/GenBank/DDBJ whole genome shotgun (WGS) entry which is preliminary data.</text>
</comment>
<dbReference type="SUPFAM" id="SSF53098">
    <property type="entry name" value="Ribonuclease H-like"/>
    <property type="match status" value="1"/>
</dbReference>
<dbReference type="PANTHER" id="PTHR47723:SF19">
    <property type="entry name" value="POLYNUCLEOTIDYL TRANSFERASE, RIBONUCLEASE H-LIKE SUPERFAMILY PROTEIN"/>
    <property type="match status" value="1"/>
</dbReference>
<keyword evidence="3" id="KW-1185">Reference proteome</keyword>
<dbReference type="InterPro" id="IPR012337">
    <property type="entry name" value="RNaseH-like_sf"/>
</dbReference>
<proteinExistence type="predicted"/>
<sequence>MKVIRRRKWLPPKPDEYKINFDGAMFNESEEAGIGVVVRHSSGQVIAALAEKVGKPCNTELVEMLAARRAVIFATEIGIQQPHFEGDSETIIKALKTGSLFSSSFGHLVKDTLVHVSSLGSFSFSHTVMQRNAVAHALAQRARLYFPLLVWIESIPPDIDSFVSTNFVVH</sequence>
<evidence type="ECO:0000313" key="3">
    <source>
        <dbReference type="Proteomes" id="UP001459277"/>
    </source>
</evidence>
<dbReference type="PANTHER" id="PTHR47723">
    <property type="entry name" value="OS05G0353850 PROTEIN"/>
    <property type="match status" value="1"/>
</dbReference>
<feature type="domain" description="RNase H type-1" evidence="1">
    <location>
        <begin position="20"/>
        <end position="142"/>
    </location>
</feature>
<dbReference type="GO" id="GO:0003676">
    <property type="term" value="F:nucleic acid binding"/>
    <property type="evidence" value="ECO:0007669"/>
    <property type="project" value="InterPro"/>
</dbReference>
<gene>
    <name evidence="2" type="ORF">SO802_022498</name>
</gene>
<name>A0AAW2C3E0_9ROSI</name>
<accession>A0AAW2C3E0</accession>
<reference evidence="2 3" key="1">
    <citation type="submission" date="2024-01" db="EMBL/GenBank/DDBJ databases">
        <title>A telomere-to-telomere, gap-free genome of sweet tea (Lithocarpus litseifolius).</title>
        <authorList>
            <person name="Zhou J."/>
        </authorList>
    </citation>
    <scope>NUCLEOTIDE SEQUENCE [LARGE SCALE GENOMIC DNA]</scope>
    <source>
        <strain evidence="2">Zhou-2022a</strain>
        <tissue evidence="2">Leaf</tissue>
    </source>
</reference>
<dbReference type="EMBL" id="JAZDWU010000008">
    <property type="protein sequence ID" value="KAK9992795.1"/>
    <property type="molecule type" value="Genomic_DNA"/>
</dbReference>
<dbReference type="GO" id="GO:0004523">
    <property type="term" value="F:RNA-DNA hybrid ribonuclease activity"/>
    <property type="evidence" value="ECO:0007669"/>
    <property type="project" value="InterPro"/>
</dbReference>
<dbReference type="CDD" id="cd06222">
    <property type="entry name" value="RNase_H_like"/>
    <property type="match status" value="1"/>
</dbReference>
<dbReference type="Pfam" id="PF13456">
    <property type="entry name" value="RVT_3"/>
    <property type="match status" value="1"/>
</dbReference>
<dbReference type="InterPro" id="IPR044730">
    <property type="entry name" value="RNase_H-like_dom_plant"/>
</dbReference>
<evidence type="ECO:0000259" key="1">
    <source>
        <dbReference type="Pfam" id="PF13456"/>
    </source>
</evidence>
<dbReference type="InterPro" id="IPR002156">
    <property type="entry name" value="RNaseH_domain"/>
</dbReference>